<accession>A0A8S1YIF6</accession>
<name>A0A8S1YIF6_PAROT</name>
<keyword evidence="2" id="KW-1185">Reference proteome</keyword>
<sequence length="46" mass="5422">MFFLVFETSWLLNIPLNDYLIENIKFTMKWVMLAIGKILGQSKSLN</sequence>
<organism evidence="1 2">
    <name type="scientific">Paramecium octaurelia</name>
    <dbReference type="NCBI Taxonomy" id="43137"/>
    <lineage>
        <taxon>Eukaryota</taxon>
        <taxon>Sar</taxon>
        <taxon>Alveolata</taxon>
        <taxon>Ciliophora</taxon>
        <taxon>Intramacronucleata</taxon>
        <taxon>Oligohymenophorea</taxon>
        <taxon>Peniculida</taxon>
        <taxon>Parameciidae</taxon>
        <taxon>Paramecium</taxon>
    </lineage>
</organism>
<dbReference type="EMBL" id="CAJJDP010000185">
    <property type="protein sequence ID" value="CAD8214536.1"/>
    <property type="molecule type" value="Genomic_DNA"/>
</dbReference>
<evidence type="ECO:0000313" key="2">
    <source>
        <dbReference type="Proteomes" id="UP000683925"/>
    </source>
</evidence>
<dbReference type="Proteomes" id="UP000683925">
    <property type="component" value="Unassembled WGS sequence"/>
</dbReference>
<comment type="caution">
    <text evidence="1">The sequence shown here is derived from an EMBL/GenBank/DDBJ whole genome shotgun (WGS) entry which is preliminary data.</text>
</comment>
<reference evidence="1" key="1">
    <citation type="submission" date="2021-01" db="EMBL/GenBank/DDBJ databases">
        <authorList>
            <consortium name="Genoscope - CEA"/>
            <person name="William W."/>
        </authorList>
    </citation>
    <scope>NUCLEOTIDE SEQUENCE</scope>
</reference>
<protein>
    <submittedName>
        <fullName evidence="1">Uncharacterized protein</fullName>
    </submittedName>
</protein>
<dbReference type="AlphaFoldDB" id="A0A8S1YIF6"/>
<evidence type="ECO:0000313" key="1">
    <source>
        <dbReference type="EMBL" id="CAD8214536.1"/>
    </source>
</evidence>
<proteinExistence type="predicted"/>
<gene>
    <name evidence="1" type="ORF">POCTA_138.1.T1810016</name>
</gene>